<dbReference type="OMA" id="SHNCKNA"/>
<dbReference type="GO" id="GO:0004672">
    <property type="term" value="F:protein kinase activity"/>
    <property type="evidence" value="ECO:0000318"/>
    <property type="project" value="GO_Central"/>
</dbReference>
<dbReference type="SMART" id="SM00220">
    <property type="entry name" value="S_TKc"/>
    <property type="match status" value="1"/>
</dbReference>
<dbReference type="OrthoDB" id="1269722at2759"/>
<dbReference type="PANTHER" id="PTHR48011:SF64">
    <property type="entry name" value="MITOGEN-ACTIVATED PROTEIN KINASE KINASE KINASE 3-LIKE"/>
    <property type="match status" value="1"/>
</dbReference>
<reference evidence="2" key="1">
    <citation type="journal article" date="2012" name="Nature">
        <title>The tomato genome sequence provides insights into fleshy fruit evolution.</title>
        <authorList>
            <consortium name="Tomato Genome Consortium"/>
        </authorList>
    </citation>
    <scope>NUCLEOTIDE SEQUENCE [LARGE SCALE GENOMIC DNA]</scope>
    <source>
        <strain evidence="2">cv. Heinz 1706</strain>
    </source>
</reference>
<dbReference type="PROSITE" id="PS50011">
    <property type="entry name" value="PROTEIN_KINASE_DOM"/>
    <property type="match status" value="1"/>
</dbReference>
<dbReference type="STRING" id="4081.A0A3Q7J597"/>
<evidence type="ECO:0000313" key="2">
    <source>
        <dbReference type="EnsemblPlants" id="Solyc12g017740.1.1.1"/>
    </source>
</evidence>
<dbReference type="EnsemblPlants" id="Solyc12g017740.1.1">
    <property type="protein sequence ID" value="Solyc12g017740.1.1.1"/>
    <property type="gene ID" value="Solyc12g017740.1"/>
</dbReference>
<evidence type="ECO:0000259" key="1">
    <source>
        <dbReference type="PROSITE" id="PS50011"/>
    </source>
</evidence>
<dbReference type="GeneID" id="101254363"/>
<proteinExistence type="predicted"/>
<accession>A0A3Q7J597</accession>
<keyword evidence="3" id="KW-1185">Reference proteome</keyword>
<name>A0A3Q7J597_SOLLC</name>
<dbReference type="InParanoid" id="A0A3Q7J597"/>
<dbReference type="Pfam" id="PF00069">
    <property type="entry name" value="Pkinase"/>
    <property type="match status" value="1"/>
</dbReference>
<dbReference type="InterPro" id="IPR011009">
    <property type="entry name" value="Kinase-like_dom_sf"/>
</dbReference>
<dbReference type="KEGG" id="sly:101254363"/>
<reference evidence="2" key="2">
    <citation type="submission" date="2019-01" db="UniProtKB">
        <authorList>
            <consortium name="EnsemblPlants"/>
        </authorList>
    </citation>
    <scope>IDENTIFICATION</scope>
    <source>
        <strain evidence="2">cv. Heinz 1706</strain>
    </source>
</reference>
<protein>
    <recommendedName>
        <fullName evidence="1">Protein kinase domain-containing protein</fullName>
    </recommendedName>
</protein>
<dbReference type="InterPro" id="IPR052751">
    <property type="entry name" value="Plant_MAPKKK"/>
</dbReference>
<dbReference type="Gene3D" id="1.10.510.10">
    <property type="entry name" value="Transferase(Phosphotransferase) domain 1"/>
    <property type="match status" value="1"/>
</dbReference>
<dbReference type="GO" id="GO:0007165">
    <property type="term" value="P:signal transduction"/>
    <property type="evidence" value="ECO:0000318"/>
    <property type="project" value="GO_Central"/>
</dbReference>
<dbReference type="InterPro" id="IPR000719">
    <property type="entry name" value="Prot_kinase_dom"/>
</dbReference>
<gene>
    <name evidence="2" type="primary">LOC101254363</name>
</gene>
<dbReference type="PROSITE" id="PS00108">
    <property type="entry name" value="PROTEIN_KINASE_ST"/>
    <property type="match status" value="1"/>
</dbReference>
<dbReference type="PaxDb" id="4081-Solyc12g017740.1.1"/>
<dbReference type="RefSeq" id="XP_004252149.1">
    <property type="nucleotide sequence ID" value="XM_004252101.1"/>
</dbReference>
<dbReference type="AlphaFoldDB" id="A0A3Q7J597"/>
<dbReference type="PANTHER" id="PTHR48011">
    <property type="entry name" value="CCR4-NOT TRANSCRIPTIONAL COMPLEX SUBUNIT CAF120-RELATED"/>
    <property type="match status" value="1"/>
</dbReference>
<feature type="domain" description="Protein kinase" evidence="1">
    <location>
        <begin position="6"/>
        <end position="209"/>
    </location>
</feature>
<dbReference type="GO" id="GO:0005524">
    <property type="term" value="F:ATP binding"/>
    <property type="evidence" value="ECO:0007669"/>
    <property type="project" value="InterPro"/>
</dbReference>
<evidence type="ECO:0000313" key="3">
    <source>
        <dbReference type="Proteomes" id="UP000004994"/>
    </source>
</evidence>
<sequence length="209" mass="23178">MTGLSWKRGTTLHEGGFGAISLASTSNALFCGVTLPSLIALKSCDFNASQSLKEEVEILLMFKHSPYIVHYFGSNVSFDDNVNLYNLLLEYASGGSLADHRQNCNSLLQFEDKKHRKNVLLGLSCIHNNGIIYCDIKPGNILLVGMDKIAKIGNFGLSVTLEQGMNQKQEVIRGIERYMALKSVINTEYSPRVNIWVLGCTVYELIMGH</sequence>
<organism evidence="2">
    <name type="scientific">Solanum lycopersicum</name>
    <name type="common">Tomato</name>
    <name type="synonym">Lycopersicon esculentum</name>
    <dbReference type="NCBI Taxonomy" id="4081"/>
    <lineage>
        <taxon>Eukaryota</taxon>
        <taxon>Viridiplantae</taxon>
        <taxon>Streptophyta</taxon>
        <taxon>Embryophyta</taxon>
        <taxon>Tracheophyta</taxon>
        <taxon>Spermatophyta</taxon>
        <taxon>Magnoliopsida</taxon>
        <taxon>eudicotyledons</taxon>
        <taxon>Gunneridae</taxon>
        <taxon>Pentapetalae</taxon>
        <taxon>asterids</taxon>
        <taxon>lamiids</taxon>
        <taxon>Solanales</taxon>
        <taxon>Solanaceae</taxon>
        <taxon>Solanoideae</taxon>
        <taxon>Solaneae</taxon>
        <taxon>Solanum</taxon>
        <taxon>Solanum subgen. Lycopersicon</taxon>
    </lineage>
</organism>
<dbReference type="SUPFAM" id="SSF56112">
    <property type="entry name" value="Protein kinase-like (PK-like)"/>
    <property type="match status" value="1"/>
</dbReference>
<dbReference type="InterPro" id="IPR008271">
    <property type="entry name" value="Ser/Thr_kinase_AS"/>
</dbReference>
<dbReference type="SMR" id="A0A3Q7J597"/>
<dbReference type="Proteomes" id="UP000004994">
    <property type="component" value="Chromosome 12"/>
</dbReference>
<dbReference type="Gramene" id="Solyc12g017740.1.1">
    <property type="protein sequence ID" value="Solyc12g017740.1.1.1"/>
    <property type="gene ID" value="Solyc12g017740.1"/>
</dbReference>